<evidence type="ECO:0000256" key="2">
    <source>
        <dbReference type="SAM" id="SignalP"/>
    </source>
</evidence>
<feature type="coiled-coil region" evidence="1">
    <location>
        <begin position="151"/>
        <end position="188"/>
    </location>
</feature>
<gene>
    <name evidence="3" type="ORF">A2801_02425</name>
</gene>
<evidence type="ECO:0008006" key="5">
    <source>
        <dbReference type="Google" id="ProtNLM"/>
    </source>
</evidence>
<dbReference type="CDD" id="cd12797">
    <property type="entry name" value="M23_peptidase"/>
    <property type="match status" value="1"/>
</dbReference>
<proteinExistence type="predicted"/>
<evidence type="ECO:0000313" key="4">
    <source>
        <dbReference type="Proteomes" id="UP000177263"/>
    </source>
</evidence>
<dbReference type="Gene3D" id="2.70.70.10">
    <property type="entry name" value="Glucose Permease (Domain IIA)"/>
    <property type="match status" value="1"/>
</dbReference>
<dbReference type="STRING" id="1802500.A2801_02425"/>
<keyword evidence="1" id="KW-0175">Coiled coil</keyword>
<dbReference type="Proteomes" id="UP000177263">
    <property type="component" value="Unassembled WGS sequence"/>
</dbReference>
<dbReference type="EMBL" id="MGGM01000016">
    <property type="protein sequence ID" value="OGM29201.1"/>
    <property type="molecule type" value="Genomic_DNA"/>
</dbReference>
<dbReference type="InterPro" id="IPR011055">
    <property type="entry name" value="Dup_hybrid_motif"/>
</dbReference>
<dbReference type="AlphaFoldDB" id="A0A1F7YPD4"/>
<dbReference type="SUPFAM" id="SSF51261">
    <property type="entry name" value="Duplicated hybrid motif"/>
    <property type="match status" value="1"/>
</dbReference>
<feature type="coiled-coil region" evidence="1">
    <location>
        <begin position="27"/>
        <end position="82"/>
    </location>
</feature>
<organism evidence="3 4">
    <name type="scientific">Candidatus Woesebacteria bacterium RIFCSPHIGHO2_01_FULL_41_10</name>
    <dbReference type="NCBI Taxonomy" id="1802500"/>
    <lineage>
        <taxon>Bacteria</taxon>
        <taxon>Candidatus Woeseibacteriota</taxon>
    </lineage>
</organism>
<name>A0A1F7YPD4_9BACT</name>
<reference evidence="3 4" key="1">
    <citation type="journal article" date="2016" name="Nat. Commun.">
        <title>Thousands of microbial genomes shed light on interconnected biogeochemical processes in an aquifer system.</title>
        <authorList>
            <person name="Anantharaman K."/>
            <person name="Brown C.T."/>
            <person name="Hug L.A."/>
            <person name="Sharon I."/>
            <person name="Castelle C.J."/>
            <person name="Probst A.J."/>
            <person name="Thomas B.C."/>
            <person name="Singh A."/>
            <person name="Wilkins M.J."/>
            <person name="Karaoz U."/>
            <person name="Brodie E.L."/>
            <person name="Williams K.H."/>
            <person name="Hubbard S.S."/>
            <person name="Banfield J.F."/>
        </authorList>
    </citation>
    <scope>NUCLEOTIDE SEQUENCE [LARGE SCALE GENOMIC DNA]</scope>
</reference>
<sequence>MKKLLLPVLCFIFLVSVSLFSSQSIGAQSSTEKLDDLGKQIEQYTQELARLQSQASTLANQVAQFNNQIRVTELKINQTQEQITLLGGRIDQIKVSLESLTEAFSSRAAQTYKMARVGGTPLVLVSTPNVSDALSTYHYLQKIQEADRNLLTRLESAHTAYTEQKTQLEDLEKVLGVQKQELDGQKAAKAYLLQVTKNDEVKYNQLLNAARAEYESIQAIIAGKGDEEEVGHVNQGNRIASIIDGPSCNSNGGHLHFIVREDNQVRNPFSYLRGIDHENCSGSSCGSSDGDPFSPSGSWDWPISAPVKFTQGYGGTWAVRNTWVGRIYSFHNGIDIINEGNLEIRAVQPGTLYRGSFSGSAGCRLRYVRVDHDNSNVDTLYLHINY</sequence>
<evidence type="ECO:0000256" key="1">
    <source>
        <dbReference type="SAM" id="Coils"/>
    </source>
</evidence>
<feature type="chain" id="PRO_5009533828" description="Peptidase M23 domain-containing protein" evidence="2">
    <location>
        <begin position="22"/>
        <end position="386"/>
    </location>
</feature>
<protein>
    <recommendedName>
        <fullName evidence="5">Peptidase M23 domain-containing protein</fullName>
    </recommendedName>
</protein>
<keyword evidence="2" id="KW-0732">Signal</keyword>
<comment type="caution">
    <text evidence="3">The sequence shown here is derived from an EMBL/GenBank/DDBJ whole genome shotgun (WGS) entry which is preliminary data.</text>
</comment>
<feature type="signal peptide" evidence="2">
    <location>
        <begin position="1"/>
        <end position="21"/>
    </location>
</feature>
<accession>A0A1F7YPD4</accession>
<dbReference type="Gene3D" id="6.10.250.3150">
    <property type="match status" value="1"/>
</dbReference>
<evidence type="ECO:0000313" key="3">
    <source>
        <dbReference type="EMBL" id="OGM29201.1"/>
    </source>
</evidence>